<dbReference type="PANTHER" id="PTHR11709:SF394">
    <property type="entry name" value="FI03373P-RELATED"/>
    <property type="match status" value="1"/>
</dbReference>
<name>A0A1I0FA01_9BACT</name>
<comment type="cofactor">
    <cofactor evidence="2 12">
        <name>Cu(2+)</name>
        <dbReference type="ChEBI" id="CHEBI:29036"/>
    </cofactor>
</comment>
<evidence type="ECO:0000256" key="7">
    <source>
        <dbReference type="ARBA" id="ARBA00022723"/>
    </source>
</evidence>
<keyword evidence="15" id="KW-1185">Reference proteome</keyword>
<dbReference type="STRING" id="82805.SAMN04487998_2164"/>
<comment type="similarity">
    <text evidence="3">Belongs to the multicopper oxidase family.</text>
</comment>
<sequence length="353" mass="37920">MRLPTDFSRARTGLLATALSASVLLFSCQEAGKDKAADTTAVDLNAPLTGTVTAELTDAPLVPKPLTYNTPKKVMVELEVIEKVMKISDDTEYTFWTFGGKVPGKFIRVRVGDLVDFTLKNAPDSKVVHNIDLHAVNGPGGGAEATNVAPGQSANFQFRVLQPGLFVYHCATGPVGMHIANGMYGLILVEPAEGLPKVDREFYLMQGDFYTKGKFEAQGLQPFDEEKAIKEQADYVLFNGRVRSTTGKNALQANVGENVRLFVGNGGPNLVSSFHAIGEIFDKVYMEGGSAVNHNVQTTLIPAGGSSVVEMSLQVPGVLNLVDHSIYRAFNKGAIAQIKVSGAENPAVFKRSK</sequence>
<dbReference type="NCBIfam" id="TIGR02376">
    <property type="entry name" value="Cu_nitrite_red"/>
    <property type="match status" value="1"/>
</dbReference>
<evidence type="ECO:0000313" key="14">
    <source>
        <dbReference type="EMBL" id="SET54330.1"/>
    </source>
</evidence>
<organism evidence="14 15">
    <name type="scientific">Hymenobacter actinosclerus</name>
    <dbReference type="NCBI Taxonomy" id="82805"/>
    <lineage>
        <taxon>Bacteria</taxon>
        <taxon>Pseudomonadati</taxon>
        <taxon>Bacteroidota</taxon>
        <taxon>Cytophagia</taxon>
        <taxon>Cytophagales</taxon>
        <taxon>Hymenobacteraceae</taxon>
        <taxon>Hymenobacter</taxon>
    </lineage>
</organism>
<feature type="binding site" description="type 1 copper site" evidence="12">
    <location>
        <position position="129"/>
    </location>
    <ligand>
        <name>Cu cation</name>
        <dbReference type="ChEBI" id="CHEBI:23378"/>
        <label>1</label>
    </ligand>
</feature>
<dbReference type="FunFam" id="2.60.40.420:FF:000093">
    <property type="entry name" value="Copper-containing nitrite reductase"/>
    <property type="match status" value="1"/>
</dbReference>
<dbReference type="PRINTS" id="PR00695">
    <property type="entry name" value="CUNO2RDTASE"/>
</dbReference>
<dbReference type="Pfam" id="PF07732">
    <property type="entry name" value="Cu-oxidase_3"/>
    <property type="match status" value="1"/>
</dbReference>
<evidence type="ECO:0000256" key="2">
    <source>
        <dbReference type="ARBA" id="ARBA00001973"/>
    </source>
</evidence>
<keyword evidence="9" id="KW-0560">Oxidoreductase</keyword>
<evidence type="ECO:0000313" key="15">
    <source>
        <dbReference type="Proteomes" id="UP000198697"/>
    </source>
</evidence>
<feature type="domain" description="Plastocyanin-like" evidence="13">
    <location>
        <begin position="84"/>
        <end position="192"/>
    </location>
</feature>
<evidence type="ECO:0000256" key="11">
    <source>
        <dbReference type="ARBA" id="ARBA00049340"/>
    </source>
</evidence>
<evidence type="ECO:0000256" key="10">
    <source>
        <dbReference type="ARBA" id="ARBA00023008"/>
    </source>
</evidence>
<evidence type="ECO:0000256" key="4">
    <source>
        <dbReference type="ARBA" id="ARBA00011233"/>
    </source>
</evidence>
<dbReference type="AlphaFoldDB" id="A0A1I0FA01"/>
<dbReference type="InterPro" id="IPR008972">
    <property type="entry name" value="Cupredoxin"/>
</dbReference>
<dbReference type="CDD" id="cd11020">
    <property type="entry name" value="CuRO_1_CuNIR"/>
    <property type="match status" value="1"/>
</dbReference>
<dbReference type="GO" id="GO:0050421">
    <property type="term" value="F:nitrite reductase (NO-forming) activity"/>
    <property type="evidence" value="ECO:0007669"/>
    <property type="project" value="UniProtKB-EC"/>
</dbReference>
<dbReference type="EMBL" id="FOHS01000002">
    <property type="protein sequence ID" value="SET54330.1"/>
    <property type="molecule type" value="Genomic_DNA"/>
</dbReference>
<comment type="cofactor">
    <cofactor evidence="1 12">
        <name>Cu(+)</name>
        <dbReference type="ChEBI" id="CHEBI:49552"/>
    </cofactor>
</comment>
<keyword evidence="7 12" id="KW-0479">Metal-binding</keyword>
<accession>A0A1I0FA01</accession>
<keyword evidence="8" id="KW-0677">Repeat</keyword>
<feature type="binding site" description="type 1 copper site" evidence="12">
    <location>
        <position position="169"/>
    </location>
    <ligand>
        <name>Cu cation</name>
        <dbReference type="ChEBI" id="CHEBI:23378"/>
        <label>1</label>
    </ligand>
</feature>
<protein>
    <recommendedName>
        <fullName evidence="6">Copper-containing nitrite reductase</fullName>
        <ecNumber evidence="5">1.7.2.1</ecNumber>
    </recommendedName>
</protein>
<dbReference type="InterPro" id="IPR001287">
    <property type="entry name" value="NO2-reductase_Cu"/>
</dbReference>
<evidence type="ECO:0000256" key="9">
    <source>
        <dbReference type="ARBA" id="ARBA00023002"/>
    </source>
</evidence>
<evidence type="ECO:0000256" key="8">
    <source>
        <dbReference type="ARBA" id="ARBA00022737"/>
    </source>
</evidence>
<dbReference type="InterPro" id="IPR045087">
    <property type="entry name" value="Cu-oxidase_fam"/>
</dbReference>
<feature type="binding site" description="type 1 copper site" evidence="12">
    <location>
        <position position="183"/>
    </location>
    <ligand>
        <name>Cu cation</name>
        <dbReference type="ChEBI" id="CHEBI:23378"/>
        <label>1</label>
    </ligand>
</feature>
<gene>
    <name evidence="14" type="ORF">SAMN04487998_2164</name>
</gene>
<evidence type="ECO:0000259" key="13">
    <source>
        <dbReference type="Pfam" id="PF07732"/>
    </source>
</evidence>
<feature type="binding site" description="type 1 copper site" evidence="12">
    <location>
        <position position="170"/>
    </location>
    <ligand>
        <name>Cu cation</name>
        <dbReference type="ChEBI" id="CHEBI:23378"/>
        <label>1</label>
    </ligand>
</feature>
<feature type="binding site" description="type 1 copper site" evidence="12">
    <location>
        <position position="134"/>
    </location>
    <ligand>
        <name>Cu cation</name>
        <dbReference type="ChEBI" id="CHEBI:23378"/>
        <label>1</label>
    </ligand>
</feature>
<reference evidence="15" key="1">
    <citation type="submission" date="2016-10" db="EMBL/GenBank/DDBJ databases">
        <authorList>
            <person name="Varghese N."/>
            <person name="Submissions S."/>
        </authorList>
    </citation>
    <scope>NUCLEOTIDE SEQUENCE [LARGE SCALE GENOMIC DNA]</scope>
    <source>
        <strain evidence="15">DSM 15310</strain>
    </source>
</reference>
<dbReference type="Proteomes" id="UP000198697">
    <property type="component" value="Unassembled WGS sequence"/>
</dbReference>
<proteinExistence type="inferred from homology"/>
<dbReference type="SUPFAM" id="SSF49503">
    <property type="entry name" value="Cupredoxins"/>
    <property type="match status" value="2"/>
</dbReference>
<evidence type="ECO:0000256" key="1">
    <source>
        <dbReference type="ARBA" id="ARBA00001960"/>
    </source>
</evidence>
<dbReference type="InterPro" id="IPR011707">
    <property type="entry name" value="Cu-oxidase-like_N"/>
</dbReference>
<comment type="subunit">
    <text evidence="4">Homotrimer.</text>
</comment>
<dbReference type="Gene3D" id="2.60.40.420">
    <property type="entry name" value="Cupredoxins - blue copper proteins"/>
    <property type="match status" value="2"/>
</dbReference>
<evidence type="ECO:0000256" key="12">
    <source>
        <dbReference type="PIRSR" id="PIRSR601287-1"/>
    </source>
</evidence>
<dbReference type="PANTHER" id="PTHR11709">
    <property type="entry name" value="MULTI-COPPER OXIDASE"/>
    <property type="match status" value="1"/>
</dbReference>
<dbReference type="GO" id="GO:0005507">
    <property type="term" value="F:copper ion binding"/>
    <property type="evidence" value="ECO:0007669"/>
    <property type="project" value="InterPro"/>
</dbReference>
<feature type="binding site" description="type 1 copper site" evidence="12">
    <location>
        <position position="324"/>
    </location>
    <ligand>
        <name>Cu cation</name>
        <dbReference type="ChEBI" id="CHEBI:23378"/>
        <label>1</label>
    </ligand>
</feature>
<dbReference type="OrthoDB" id="9811395at2"/>
<evidence type="ECO:0000256" key="5">
    <source>
        <dbReference type="ARBA" id="ARBA00011882"/>
    </source>
</evidence>
<dbReference type="CDD" id="cd04208">
    <property type="entry name" value="CuRO_2_CuNIR"/>
    <property type="match status" value="1"/>
</dbReference>
<keyword evidence="10 12" id="KW-0186">Copper</keyword>
<evidence type="ECO:0000256" key="3">
    <source>
        <dbReference type="ARBA" id="ARBA00010609"/>
    </source>
</evidence>
<dbReference type="PROSITE" id="PS51257">
    <property type="entry name" value="PROKAR_LIPOPROTEIN"/>
    <property type="match status" value="1"/>
</dbReference>
<evidence type="ECO:0000256" key="6">
    <source>
        <dbReference type="ARBA" id="ARBA00017290"/>
    </source>
</evidence>
<dbReference type="EC" id="1.7.2.1" evidence="5"/>
<comment type="catalytic activity">
    <reaction evidence="11">
        <text>nitric oxide + Fe(III)-[cytochrome c] + H2O = Fe(II)-[cytochrome c] + nitrite + 2 H(+)</text>
        <dbReference type="Rhea" id="RHEA:15233"/>
        <dbReference type="Rhea" id="RHEA-COMP:10350"/>
        <dbReference type="Rhea" id="RHEA-COMP:14399"/>
        <dbReference type="ChEBI" id="CHEBI:15377"/>
        <dbReference type="ChEBI" id="CHEBI:15378"/>
        <dbReference type="ChEBI" id="CHEBI:16301"/>
        <dbReference type="ChEBI" id="CHEBI:16480"/>
        <dbReference type="ChEBI" id="CHEBI:29033"/>
        <dbReference type="ChEBI" id="CHEBI:29034"/>
        <dbReference type="EC" id="1.7.2.1"/>
    </reaction>
</comment>
<feature type="binding site" description="type 1 copper site" evidence="12">
    <location>
        <position position="178"/>
    </location>
    <ligand>
        <name>Cu cation</name>
        <dbReference type="ChEBI" id="CHEBI:23378"/>
        <label>1</label>
    </ligand>
</feature>